<comment type="caution">
    <text evidence="3">The sequence shown here is derived from an EMBL/GenBank/DDBJ whole genome shotgun (WGS) entry which is preliminary data.</text>
</comment>
<feature type="region of interest" description="Disordered" evidence="2">
    <location>
        <begin position="304"/>
        <end position="323"/>
    </location>
</feature>
<proteinExistence type="predicted"/>
<feature type="region of interest" description="Disordered" evidence="2">
    <location>
        <begin position="574"/>
        <end position="599"/>
    </location>
</feature>
<evidence type="ECO:0000313" key="3">
    <source>
        <dbReference type="EMBL" id="KAG5186126.1"/>
    </source>
</evidence>
<feature type="non-terminal residue" evidence="3">
    <location>
        <position position="1"/>
    </location>
</feature>
<evidence type="ECO:0000256" key="1">
    <source>
        <dbReference type="ARBA" id="ARBA00023242"/>
    </source>
</evidence>
<feature type="region of interest" description="Disordered" evidence="2">
    <location>
        <begin position="1"/>
        <end position="64"/>
    </location>
</feature>
<keyword evidence="1" id="KW-0539">Nucleus</keyword>
<feature type="compositionally biased region" description="Low complexity" evidence="2">
    <location>
        <begin position="707"/>
        <end position="742"/>
    </location>
</feature>
<dbReference type="Proteomes" id="UP000664859">
    <property type="component" value="Unassembled WGS sequence"/>
</dbReference>
<feature type="compositionally biased region" description="Low complexity" evidence="2">
    <location>
        <begin position="861"/>
        <end position="873"/>
    </location>
</feature>
<dbReference type="Gene3D" id="1.10.246.20">
    <property type="entry name" value="Coactivator CBP, KIX domain"/>
    <property type="match status" value="1"/>
</dbReference>
<dbReference type="GO" id="GO:0003712">
    <property type="term" value="F:transcription coregulator activity"/>
    <property type="evidence" value="ECO:0007669"/>
    <property type="project" value="InterPro"/>
</dbReference>
<accession>A0A835Z2N4</accession>
<dbReference type="InterPro" id="IPR036529">
    <property type="entry name" value="KIX_dom_sf"/>
</dbReference>
<feature type="compositionally biased region" description="Low complexity" evidence="2">
    <location>
        <begin position="764"/>
        <end position="790"/>
    </location>
</feature>
<reference evidence="3" key="1">
    <citation type="submission" date="2021-02" db="EMBL/GenBank/DDBJ databases">
        <title>First Annotated Genome of the Yellow-green Alga Tribonema minus.</title>
        <authorList>
            <person name="Mahan K.M."/>
        </authorList>
    </citation>
    <scope>NUCLEOTIDE SEQUENCE</scope>
    <source>
        <strain evidence="3">UTEX B ZZ1240</strain>
    </source>
</reference>
<evidence type="ECO:0000256" key="2">
    <source>
        <dbReference type="SAM" id="MobiDB-lite"/>
    </source>
</evidence>
<feature type="compositionally biased region" description="Low complexity" evidence="2">
    <location>
        <begin position="356"/>
        <end position="369"/>
    </location>
</feature>
<feature type="region of interest" description="Disordered" evidence="2">
    <location>
        <begin position="707"/>
        <end position="790"/>
    </location>
</feature>
<feature type="region of interest" description="Disordered" evidence="2">
    <location>
        <begin position="152"/>
        <end position="190"/>
    </location>
</feature>
<feature type="region of interest" description="Disordered" evidence="2">
    <location>
        <begin position="855"/>
        <end position="878"/>
    </location>
</feature>
<feature type="region of interest" description="Disordered" evidence="2">
    <location>
        <begin position="211"/>
        <end position="232"/>
    </location>
</feature>
<keyword evidence="4" id="KW-1185">Reference proteome</keyword>
<dbReference type="GO" id="GO:0006355">
    <property type="term" value="P:regulation of DNA-templated transcription"/>
    <property type="evidence" value="ECO:0007669"/>
    <property type="project" value="InterPro"/>
</dbReference>
<sequence>QQQLAGKPHQHDPVFSRSNKADLGGTSATAGQESHQGRGATGERGPRPSSVDITPPSAASAAGLMSPPGVYAAGDWRSDAHLADRRTIVATIETLLPIPGRCKSEWDAKKRTRAMARRLEEGLYAQAVSFEEYNDLDTLHRRVQDMATAIAQAKRTAQGEVPPPPPPVAGRGADQSPAQTTAESPHSIRGTVDSAEWEAHHEAIVAASALLSSPPAPTAEQQQEEHTYGRMDDTDASISSRHLRGDAVAGDGAGAQRARARAAAAAAAAARTSRLREASAAAALTDDNDDASFWHMSDATSDAPQGAALAVSDAARSDSTPHTLSPLAAEARWASGSSGGPGGAQSDEGGSGGGSAAARSSLSPPPRSAAAAAAGAAALSAEEGCGAAAAAAAPTHQRHTSDATVDTDASYYDTLDEADRMLSESDMVSAAGTVHTSATAATVRASVPPPYAATAAAALAPPAAALSPASAQAASIEAASAEAASVATALAPAATAASLMAPLAKASAGPRPVSTVARPRSVSTAAASAPRSSLLPAAAAAATGTVAAAAPRTAAAAPLVLRTAAAEAAAPRPAAAAVAAPRPASAPRPAPLRRPPMVEPAGPAPLAEEQWRSEAHAAHRKRMVARILELLTSSGKRQGPEWRRKNRVMARRLEDALYTDAAAFAEYDDDATLAARLHAVAMQFTSDAARAKRMSDRARAAVIAANEPRAKPAAAPHKAAKAAQSAEAAAAAAAAAPHQRSPNARPSSAPQPSLHRSPRPVLTAAAAAAAEAAAQQRSAAAAPPQQTAAQALRPVPAPHHTVVPEPPTWHATARKAAAAAAAGARPRASSSAAAAAAAPSVAPLTHVERRRAGLTLRSDSLDSSVQSGSSFGSPLADVSPSNWSSLRAIAAEFPAVPGGSIRP</sequence>
<feature type="region of interest" description="Disordered" evidence="2">
    <location>
        <begin position="332"/>
        <end position="369"/>
    </location>
</feature>
<feature type="compositionally biased region" description="Pro residues" evidence="2">
    <location>
        <begin position="584"/>
        <end position="598"/>
    </location>
</feature>
<gene>
    <name evidence="3" type="ORF">JKP88DRAFT_310185</name>
</gene>
<dbReference type="EMBL" id="JAFCMP010000113">
    <property type="protein sequence ID" value="KAG5186126.1"/>
    <property type="molecule type" value="Genomic_DNA"/>
</dbReference>
<name>A0A835Z2N4_9STRA</name>
<feature type="compositionally biased region" description="Low complexity" evidence="2">
    <location>
        <begin position="574"/>
        <end position="583"/>
    </location>
</feature>
<feature type="compositionally biased region" description="Basic and acidic residues" evidence="2">
    <location>
        <begin position="223"/>
        <end position="232"/>
    </location>
</feature>
<evidence type="ECO:0000313" key="4">
    <source>
        <dbReference type="Proteomes" id="UP000664859"/>
    </source>
</evidence>
<feature type="compositionally biased region" description="Gly residues" evidence="2">
    <location>
        <begin position="337"/>
        <end position="355"/>
    </location>
</feature>
<dbReference type="AlphaFoldDB" id="A0A835Z2N4"/>
<organism evidence="3 4">
    <name type="scientific">Tribonema minus</name>
    <dbReference type="NCBI Taxonomy" id="303371"/>
    <lineage>
        <taxon>Eukaryota</taxon>
        <taxon>Sar</taxon>
        <taxon>Stramenopiles</taxon>
        <taxon>Ochrophyta</taxon>
        <taxon>PX clade</taxon>
        <taxon>Xanthophyceae</taxon>
        <taxon>Tribonematales</taxon>
        <taxon>Tribonemataceae</taxon>
        <taxon>Tribonema</taxon>
    </lineage>
</organism>
<protein>
    <submittedName>
        <fullName evidence="3">Uncharacterized protein</fullName>
    </submittedName>
</protein>